<sequence>MLDRLPPEILSLIADCLPLPSLHALSQISSGLYSAMSSRVHCTLSVRAASEWALDDLNVDQILASRNGSIGALAEPVAHQQFLNRLASQLRQALLQLEQRALRSFRWHLGTCIPAEVLGEDGYISVQQRDLSSVSLITDGTCPHAGLRLEGLSQLTTLTDLSWEGIQHEREMAVLRQCLQQNQAHLKHLSVGFVSSANALDHLACVLGVAGPGSGPRDGSLAARDSEQFPALVSLCLSNFYFPRLEMWDHASPLFYRLRRLTLRHCVNQQQLLRSLARAARVLQLRHVEVCSDDLFQAPTDPSASLAIIDFLLAFQGLRHLHLQVSNFPVSLPGFGDALRHHQSTLQSIIYHERRLVPIDNDRTFEDVRDVSPSWVGEMSQLLRHHPSTAMGLCLDPLAARDALQPVAHCVSVRLLHLRFSGAEHLHRDIQHEITSALCSKQHLSSPSLLHGDHRGEEIAEDKTSNGATDDCSCCSTIADPAHPESATGSLMVAPSAQAFLAFADWAFGPTGLPTLQVLAFGDFSHGERYRRQQFMVGRNTWVKRFRGDTYAEDRPYFYPVAPTDALIWD</sequence>
<feature type="non-terminal residue" evidence="2">
    <location>
        <position position="570"/>
    </location>
</feature>
<dbReference type="Pfam" id="PF00646">
    <property type="entry name" value="F-box"/>
    <property type="match status" value="1"/>
</dbReference>
<feature type="domain" description="F-box" evidence="1">
    <location>
        <begin position="5"/>
        <end position="45"/>
    </location>
</feature>
<dbReference type="InterPro" id="IPR001810">
    <property type="entry name" value="F-box_dom"/>
</dbReference>
<evidence type="ECO:0000259" key="1">
    <source>
        <dbReference type="SMART" id="SM00256"/>
    </source>
</evidence>
<dbReference type="AlphaFoldDB" id="A0A5N6E6J4"/>
<gene>
    <name evidence="2" type="ORF">BDV33DRAFT_210921</name>
</gene>
<protein>
    <recommendedName>
        <fullName evidence="1">F-box domain-containing protein</fullName>
    </recommendedName>
</protein>
<organism evidence="2 3">
    <name type="scientific">Aspergillus novoparasiticus</name>
    <dbReference type="NCBI Taxonomy" id="986946"/>
    <lineage>
        <taxon>Eukaryota</taxon>
        <taxon>Fungi</taxon>
        <taxon>Dikarya</taxon>
        <taxon>Ascomycota</taxon>
        <taxon>Pezizomycotina</taxon>
        <taxon>Eurotiomycetes</taxon>
        <taxon>Eurotiomycetidae</taxon>
        <taxon>Eurotiales</taxon>
        <taxon>Aspergillaceae</taxon>
        <taxon>Aspergillus</taxon>
        <taxon>Aspergillus subgen. Circumdati</taxon>
    </lineage>
</organism>
<dbReference type="EMBL" id="ML733929">
    <property type="protein sequence ID" value="KAB8212745.1"/>
    <property type="molecule type" value="Genomic_DNA"/>
</dbReference>
<proteinExistence type="predicted"/>
<keyword evidence="3" id="KW-1185">Reference proteome</keyword>
<accession>A0A5N6E6J4</accession>
<dbReference type="SUPFAM" id="SSF52047">
    <property type="entry name" value="RNI-like"/>
    <property type="match status" value="1"/>
</dbReference>
<reference evidence="2 3" key="1">
    <citation type="submission" date="2019-04" db="EMBL/GenBank/DDBJ databases">
        <title>Fungal friends and foes A comparative genomics study of 23 Aspergillus species from section Flavi.</title>
        <authorList>
            <consortium name="DOE Joint Genome Institute"/>
            <person name="Kjaerbolling I."/>
            <person name="Vesth T.C."/>
            <person name="Frisvad J.C."/>
            <person name="Nybo J.L."/>
            <person name="Theobald S."/>
            <person name="Kildgaard S."/>
            <person name="Petersen T.I."/>
            <person name="Kuo A."/>
            <person name="Sato A."/>
            <person name="Lyhne E.K."/>
            <person name="Kogle M.E."/>
            <person name="Wiebenga A."/>
            <person name="Kun R.S."/>
            <person name="Lubbers R.J."/>
            <person name="Makela M.R."/>
            <person name="Barry K."/>
            <person name="Chovatia M."/>
            <person name="Clum A."/>
            <person name="Daum C."/>
            <person name="Haridas S."/>
            <person name="He G."/>
            <person name="LaButti K."/>
            <person name="Lipzen A."/>
            <person name="Mondo S."/>
            <person name="Pangilinan J."/>
            <person name="Riley R."/>
            <person name="Salamov A."/>
            <person name="Simmons B.A."/>
            <person name="Magnuson J.K."/>
            <person name="Henrissat B."/>
            <person name="Mortensen U.H."/>
            <person name="Larsen T.O."/>
            <person name="De vries R.P."/>
            <person name="Grigoriev I.V."/>
            <person name="Machida M."/>
            <person name="Baker S.E."/>
            <person name="Andersen M.R."/>
        </authorList>
    </citation>
    <scope>NUCLEOTIDE SEQUENCE [LARGE SCALE GENOMIC DNA]</scope>
    <source>
        <strain evidence="2 3">CBS 126849</strain>
    </source>
</reference>
<dbReference type="Proteomes" id="UP000326799">
    <property type="component" value="Unassembled WGS sequence"/>
</dbReference>
<dbReference type="SMART" id="SM00256">
    <property type="entry name" value="FBOX"/>
    <property type="match status" value="1"/>
</dbReference>
<evidence type="ECO:0000313" key="2">
    <source>
        <dbReference type="EMBL" id="KAB8212745.1"/>
    </source>
</evidence>
<evidence type="ECO:0000313" key="3">
    <source>
        <dbReference type="Proteomes" id="UP000326799"/>
    </source>
</evidence>
<name>A0A5N6E6J4_9EURO</name>